<keyword evidence="1" id="KW-0812">Transmembrane</keyword>
<dbReference type="AlphaFoldDB" id="A0A8J8GSU1"/>
<evidence type="ECO:0000313" key="3">
    <source>
        <dbReference type="Proteomes" id="UP000728647"/>
    </source>
</evidence>
<dbReference type="EMBL" id="JABURA010000004">
    <property type="protein sequence ID" value="NUB93894.1"/>
    <property type="molecule type" value="Genomic_DNA"/>
</dbReference>
<name>A0A8J8GSU1_9EURY</name>
<gene>
    <name evidence="2" type="ORF">HT576_23250</name>
</gene>
<feature type="transmembrane region" description="Helical" evidence="1">
    <location>
        <begin position="77"/>
        <end position="98"/>
    </location>
</feature>
<dbReference type="OrthoDB" id="195126at2157"/>
<comment type="caution">
    <text evidence="2">The sequence shown here is derived from an EMBL/GenBank/DDBJ whole genome shotgun (WGS) entry which is preliminary data.</text>
</comment>
<keyword evidence="1" id="KW-1133">Transmembrane helix</keyword>
<proteinExistence type="predicted"/>
<accession>A0A8J8GSU1</accession>
<feature type="transmembrane region" description="Helical" evidence="1">
    <location>
        <begin position="12"/>
        <end position="32"/>
    </location>
</feature>
<dbReference type="RefSeq" id="WP_174703538.1">
    <property type="nucleotide sequence ID" value="NZ_JABURA010000004.1"/>
</dbReference>
<evidence type="ECO:0000256" key="1">
    <source>
        <dbReference type="SAM" id="Phobius"/>
    </source>
</evidence>
<organism evidence="2 3">
    <name type="scientific">Haloterrigena gelatinilytica</name>
    <dbReference type="NCBI Taxonomy" id="2741724"/>
    <lineage>
        <taxon>Archaea</taxon>
        <taxon>Methanobacteriati</taxon>
        <taxon>Methanobacteriota</taxon>
        <taxon>Stenosarchaea group</taxon>
        <taxon>Halobacteria</taxon>
        <taxon>Halobacteriales</taxon>
        <taxon>Natrialbaceae</taxon>
        <taxon>Haloterrigena</taxon>
    </lineage>
</organism>
<feature type="transmembrane region" description="Helical" evidence="1">
    <location>
        <begin position="110"/>
        <end position="129"/>
    </location>
</feature>
<keyword evidence="1" id="KW-0472">Membrane</keyword>
<dbReference type="Proteomes" id="UP000728647">
    <property type="component" value="Unassembled WGS sequence"/>
</dbReference>
<reference evidence="2" key="1">
    <citation type="submission" date="2020-06" db="EMBL/GenBank/DDBJ databases">
        <title>Haloterrigena sp. nov., an extremely halophilic archaeon isolated from a saline sediment.</title>
        <authorList>
            <person name="Liu B.-B."/>
        </authorList>
    </citation>
    <scope>NUCLEOTIDE SEQUENCE</scope>
    <source>
        <strain evidence="2">SYSU A121-1</strain>
    </source>
</reference>
<sequence>MGRKFQFEVQYTLSLIVGVLGLIGTEALSGYIRLEAGLAFLIMGGFHLILLSIVYSFEKTVSIPIPLIEQIEEASVWTLRLATLFFVYLMFHGLSRSLLPSTVSETNRGLIVFGLPLLPVVIIVMAYILSVLPFKRFSDDVSITIVPDGLTIFENYEDGRPGHIEVVNDGERTHEFEIVIDLPENVYARYKGEEYADEIRETLSFSGKGLQTMDLQLRHDSSTQKMALTKVNVDYKESTREIEWETLLA</sequence>
<evidence type="ECO:0000313" key="2">
    <source>
        <dbReference type="EMBL" id="NUB93894.1"/>
    </source>
</evidence>
<protein>
    <submittedName>
        <fullName evidence="2">Uncharacterized protein</fullName>
    </submittedName>
</protein>
<feature type="transmembrane region" description="Helical" evidence="1">
    <location>
        <begin position="38"/>
        <end position="57"/>
    </location>
</feature>